<reference evidence="1 2" key="1">
    <citation type="submission" date="2014-04" db="EMBL/GenBank/DDBJ databases">
        <title>Genome evolution of avian class.</title>
        <authorList>
            <person name="Zhang G."/>
            <person name="Li C."/>
        </authorList>
    </citation>
    <scope>NUCLEOTIDE SEQUENCE [LARGE SCALE GENOMIC DNA]</scope>
    <source>
        <strain evidence="1">BGI_N303</strain>
    </source>
</reference>
<dbReference type="SUPFAM" id="SSF58069">
    <property type="entry name" value="Virus ectodomain"/>
    <property type="match status" value="1"/>
</dbReference>
<protein>
    <submittedName>
        <fullName evidence="1">Uncharacterized protein</fullName>
    </submittedName>
</protein>
<name>A0A091GMQ7_CUCCA</name>
<feature type="non-terminal residue" evidence="1">
    <location>
        <position position="59"/>
    </location>
</feature>
<proteinExistence type="predicted"/>
<evidence type="ECO:0000313" key="1">
    <source>
        <dbReference type="EMBL" id="KFO75367.1"/>
    </source>
</evidence>
<feature type="non-terminal residue" evidence="1">
    <location>
        <position position="1"/>
    </location>
</feature>
<accession>A0A091GMQ7</accession>
<dbReference type="AlphaFoldDB" id="A0A091GMQ7"/>
<organism evidence="1 2">
    <name type="scientific">Cuculus canorus</name>
    <name type="common">Common cuckoo</name>
    <dbReference type="NCBI Taxonomy" id="55661"/>
    <lineage>
        <taxon>Eukaryota</taxon>
        <taxon>Metazoa</taxon>
        <taxon>Chordata</taxon>
        <taxon>Craniata</taxon>
        <taxon>Vertebrata</taxon>
        <taxon>Euteleostomi</taxon>
        <taxon>Archelosauria</taxon>
        <taxon>Archosauria</taxon>
        <taxon>Dinosauria</taxon>
        <taxon>Saurischia</taxon>
        <taxon>Theropoda</taxon>
        <taxon>Coelurosauria</taxon>
        <taxon>Aves</taxon>
        <taxon>Neognathae</taxon>
        <taxon>Neoaves</taxon>
        <taxon>Otidimorphae</taxon>
        <taxon>Cuculiformes</taxon>
        <taxon>Cuculidae</taxon>
        <taxon>Cuculus</taxon>
    </lineage>
</organism>
<dbReference type="Gene3D" id="1.10.287.210">
    <property type="match status" value="1"/>
</dbReference>
<dbReference type="EMBL" id="KL447623">
    <property type="protein sequence ID" value="KFO75367.1"/>
    <property type="molecule type" value="Genomic_DNA"/>
</dbReference>
<evidence type="ECO:0000313" key="2">
    <source>
        <dbReference type="Proteomes" id="UP000053760"/>
    </source>
</evidence>
<dbReference type="Proteomes" id="UP000053760">
    <property type="component" value="Unassembled WGS sequence"/>
</dbReference>
<keyword evidence="2" id="KW-1185">Reference proteome</keyword>
<gene>
    <name evidence="1" type="ORF">N303_01657</name>
</gene>
<sequence length="59" mass="6669">IDFLLLAHGHGCEDSEGMCCMNLTDHSQSIRKSISILMDRRKNLEIDEGFFGLENLLNS</sequence>